<feature type="domain" description="TF-B3" evidence="10">
    <location>
        <begin position="334"/>
        <end position="435"/>
    </location>
</feature>
<feature type="compositionally biased region" description="Basic and acidic residues" evidence="9">
    <location>
        <begin position="758"/>
        <end position="802"/>
    </location>
</feature>
<keyword evidence="3" id="KW-0863">Zinc-finger</keyword>
<evidence type="ECO:0000259" key="11">
    <source>
        <dbReference type="PROSITE" id="PS51050"/>
    </source>
</evidence>
<keyword evidence="5" id="KW-0805">Transcription regulation</keyword>
<reference evidence="13" key="1">
    <citation type="journal article" date="2020" name="Nat. Commun.">
        <title>Genome sequence of the cluster root forming white lupin.</title>
        <authorList>
            <person name="Hufnagel B."/>
            <person name="Marques A."/>
            <person name="Soriano A."/>
            <person name="Marques L."/>
            <person name="Divol F."/>
            <person name="Doumas P."/>
            <person name="Sallet E."/>
            <person name="Mancinotti D."/>
            <person name="Carrere S."/>
            <person name="Marande W."/>
            <person name="Arribat S."/>
            <person name="Keller J."/>
            <person name="Huneau C."/>
            <person name="Blein T."/>
            <person name="Aime D."/>
            <person name="Laguerre M."/>
            <person name="Taylor J."/>
            <person name="Schubert V."/>
            <person name="Nelson M."/>
            <person name="Geu-Flores F."/>
            <person name="Crespi M."/>
            <person name="Gallardo-Guerrero K."/>
            <person name="Delaux P.-M."/>
            <person name="Salse J."/>
            <person name="Berges H."/>
            <person name="Guyot R."/>
            <person name="Gouzy J."/>
            <person name="Peret B."/>
        </authorList>
    </citation>
    <scope>NUCLEOTIDE SEQUENCE [LARGE SCALE GENOMIC DNA]</scope>
    <source>
        <strain evidence="13">cv. Amiga</strain>
    </source>
</reference>
<proteinExistence type="predicted"/>
<evidence type="ECO:0000313" key="13">
    <source>
        <dbReference type="Proteomes" id="UP000447434"/>
    </source>
</evidence>
<dbReference type="FunFam" id="2.40.330.10:FF:000006">
    <property type="entry name" value="B3 domain-containing transcription repressor VAL1"/>
    <property type="match status" value="1"/>
</dbReference>
<feature type="domain" description="CW-type" evidence="11">
    <location>
        <begin position="598"/>
        <end position="648"/>
    </location>
</feature>
<comment type="caution">
    <text evidence="12">The sequence shown here is derived from an EMBL/GenBank/DDBJ whole genome shotgun (WGS) entry which is preliminary data.</text>
</comment>
<dbReference type="Gene3D" id="2.40.330.10">
    <property type="entry name" value="DNA-binding pseudobarrel domain"/>
    <property type="match status" value="1"/>
</dbReference>
<dbReference type="InterPro" id="IPR003340">
    <property type="entry name" value="B3_DNA-bd"/>
</dbReference>
<evidence type="ECO:0000256" key="7">
    <source>
        <dbReference type="ARBA" id="ARBA00023163"/>
    </source>
</evidence>
<dbReference type="PROSITE" id="PS51050">
    <property type="entry name" value="ZF_CW"/>
    <property type="match status" value="1"/>
</dbReference>
<dbReference type="PANTHER" id="PTHR46245:SF3">
    <property type="entry name" value="B3 DOMAIN-CONTAINING TRANSCRIPTION REPRESSOR VAL1"/>
    <property type="match status" value="1"/>
</dbReference>
<protein>
    <submittedName>
        <fullName evidence="12">Putative transcription factor &amp; chromatin remodeling CW-Zn-B3/VAL family</fullName>
    </submittedName>
</protein>
<evidence type="ECO:0000256" key="8">
    <source>
        <dbReference type="ARBA" id="ARBA00023242"/>
    </source>
</evidence>
<feature type="region of interest" description="Disordered" evidence="9">
    <location>
        <begin position="223"/>
        <end position="242"/>
    </location>
</feature>
<dbReference type="AlphaFoldDB" id="A0A6A4P6X9"/>
<dbReference type="InterPro" id="IPR057743">
    <property type="entry name" value="Zfn_VAL1-3_N"/>
</dbReference>
<dbReference type="OrthoDB" id="757982at2759"/>
<evidence type="ECO:0000256" key="2">
    <source>
        <dbReference type="ARBA" id="ARBA00022723"/>
    </source>
</evidence>
<dbReference type="SUPFAM" id="SSF101936">
    <property type="entry name" value="DNA-binding pseudobarrel domain"/>
    <property type="match status" value="1"/>
</dbReference>
<dbReference type="PROSITE" id="PS50863">
    <property type="entry name" value="B3"/>
    <property type="match status" value="1"/>
</dbReference>
<evidence type="ECO:0000256" key="9">
    <source>
        <dbReference type="SAM" id="MobiDB-lite"/>
    </source>
</evidence>
<dbReference type="Pfam" id="PF02362">
    <property type="entry name" value="B3"/>
    <property type="match status" value="1"/>
</dbReference>
<feature type="region of interest" description="Disordered" evidence="9">
    <location>
        <begin position="860"/>
        <end position="890"/>
    </location>
</feature>
<dbReference type="GO" id="GO:0006355">
    <property type="term" value="P:regulation of DNA-templated transcription"/>
    <property type="evidence" value="ECO:0007669"/>
    <property type="project" value="UniProtKB-ARBA"/>
</dbReference>
<evidence type="ECO:0000313" key="12">
    <source>
        <dbReference type="EMBL" id="KAE9594477.1"/>
    </source>
</evidence>
<dbReference type="GO" id="GO:0005634">
    <property type="term" value="C:nucleus"/>
    <property type="evidence" value="ECO:0007669"/>
    <property type="project" value="UniProtKB-SubCell"/>
</dbReference>
<feature type="region of interest" description="Disordered" evidence="9">
    <location>
        <begin position="440"/>
        <end position="466"/>
    </location>
</feature>
<dbReference type="GO" id="GO:0003677">
    <property type="term" value="F:DNA binding"/>
    <property type="evidence" value="ECO:0007669"/>
    <property type="project" value="UniProtKB-KW"/>
</dbReference>
<feature type="region of interest" description="Disordered" evidence="9">
    <location>
        <begin position="508"/>
        <end position="532"/>
    </location>
</feature>
<dbReference type="CDD" id="cd10017">
    <property type="entry name" value="B3_DNA"/>
    <property type="match status" value="1"/>
</dbReference>
<organism evidence="12 13">
    <name type="scientific">Lupinus albus</name>
    <name type="common">White lupine</name>
    <name type="synonym">Lupinus termis</name>
    <dbReference type="NCBI Taxonomy" id="3870"/>
    <lineage>
        <taxon>Eukaryota</taxon>
        <taxon>Viridiplantae</taxon>
        <taxon>Streptophyta</taxon>
        <taxon>Embryophyta</taxon>
        <taxon>Tracheophyta</taxon>
        <taxon>Spermatophyta</taxon>
        <taxon>Magnoliopsida</taxon>
        <taxon>eudicotyledons</taxon>
        <taxon>Gunneridae</taxon>
        <taxon>Pentapetalae</taxon>
        <taxon>rosids</taxon>
        <taxon>fabids</taxon>
        <taxon>Fabales</taxon>
        <taxon>Fabaceae</taxon>
        <taxon>Papilionoideae</taxon>
        <taxon>50 kb inversion clade</taxon>
        <taxon>genistoids sensu lato</taxon>
        <taxon>core genistoids</taxon>
        <taxon>Genisteae</taxon>
        <taxon>Lupinus</taxon>
    </lineage>
</organism>
<dbReference type="InterPro" id="IPR015300">
    <property type="entry name" value="DNA-bd_pseudobarrel_sf"/>
</dbReference>
<dbReference type="Pfam" id="PF25813">
    <property type="entry name" value="zf_VAL1_N"/>
    <property type="match status" value="1"/>
</dbReference>
<dbReference type="Gene3D" id="3.30.40.100">
    <property type="match status" value="1"/>
</dbReference>
<dbReference type="Proteomes" id="UP000447434">
    <property type="component" value="Chromosome 18"/>
</dbReference>
<feature type="region of interest" description="Disordered" evidence="9">
    <location>
        <begin position="750"/>
        <end position="823"/>
    </location>
</feature>
<dbReference type="SMART" id="SM01019">
    <property type="entry name" value="B3"/>
    <property type="match status" value="1"/>
</dbReference>
<name>A0A6A4P6X9_LUPAL</name>
<keyword evidence="6" id="KW-0238">DNA-binding</keyword>
<keyword evidence="13" id="KW-1185">Reference proteome</keyword>
<feature type="compositionally biased region" description="Low complexity" evidence="9">
    <location>
        <begin position="227"/>
        <end position="242"/>
    </location>
</feature>
<comment type="subcellular location">
    <subcellularLocation>
        <location evidence="1">Nucleus</location>
    </subcellularLocation>
</comment>
<dbReference type="Pfam" id="PF07496">
    <property type="entry name" value="zf-CW"/>
    <property type="match status" value="1"/>
</dbReference>
<feature type="region of interest" description="Disordered" evidence="9">
    <location>
        <begin position="162"/>
        <end position="195"/>
    </location>
</feature>
<evidence type="ECO:0000256" key="1">
    <source>
        <dbReference type="ARBA" id="ARBA00004123"/>
    </source>
</evidence>
<dbReference type="GO" id="GO:0008270">
    <property type="term" value="F:zinc ion binding"/>
    <property type="evidence" value="ECO:0007669"/>
    <property type="project" value="UniProtKB-KW"/>
</dbReference>
<feature type="compositionally biased region" description="Polar residues" evidence="9">
    <location>
        <begin position="860"/>
        <end position="874"/>
    </location>
</feature>
<feature type="compositionally biased region" description="Polar residues" evidence="9">
    <location>
        <begin position="813"/>
        <end position="823"/>
    </location>
</feature>
<evidence type="ECO:0000259" key="10">
    <source>
        <dbReference type="PROSITE" id="PS50863"/>
    </source>
</evidence>
<accession>A0A6A4P6X9</accession>
<evidence type="ECO:0000256" key="5">
    <source>
        <dbReference type="ARBA" id="ARBA00023015"/>
    </source>
</evidence>
<evidence type="ECO:0000256" key="4">
    <source>
        <dbReference type="ARBA" id="ARBA00022833"/>
    </source>
</evidence>
<dbReference type="EMBL" id="WOCE01000018">
    <property type="protein sequence ID" value="KAE9594477.1"/>
    <property type="molecule type" value="Genomic_DNA"/>
</dbReference>
<sequence length="890" mass="98410">MGSDSYMNALCVHDWKKGWPLRSGGFAQLCTKCGFKEEWKHGILDPLSAYEMSVFCDKFHHQKPGWVDCKFCNKPIHCGCVVSRSLFEYLDFDGIGCVSCIASQLRMIRNTENPNGSISSTKNNASDRHPAHINGTLFADSVDEGKLMQLCRIVEASESSHWNNAQRDSRISPTGQNSQEVKFSSGEADTRFPDVVKPSVQSLTFSKLENNRSTWEIKNIHESSAQPSLNGNPSGNNNVLPSSGEFVEARLDGKASPPFHQGQRFRPILRKPSKNGLPMDLEPDKGTLSHARIARAPAEGRGKSQLLPRYWPRITDQELEQLSGDLNSTVVPLFEKVLSASDAGRIGRLVLPKACAEAYFPPISSADGLPLPVQDVKGNEWTFQFRFWPNNNSRMYVLEGVTPCIQAMQLCAGDTVIFSRIDPGGKLVMGFRKASNSIDTQDASTSAHSNGISTKGTINSGGTENLPSGRSYADLLQSIKGNGEPHLNGHPGHLRLRVGAAGLLNTENCEKTNNHSPQKPIPVSEKKRTRNIGPKSKRLRIDNEDAMELRLTWEEAHDLLRPPSSVQPVIVTIEGQEVEEYEEPPVFGKRTIVCICSSGGKVQWAQCDDCSKWRRLPVDAVLPPKWTCFENVWDARRSTCTVPEEESSKELENLLIPNKDFKKRRTLENGKSIKEHKPSGLDALASAAVLGENLIDPAELSAGATTKHPRHRPGCTCIVCIQPPSGKGRHKPTCTCNVCMSVKRRFKTIRLRKKKRQLEREADAADKKDHNHLRDKSEANGTSKSKDITSHLEKKGGLKDQTEVGESGAGQVDLNSHPNRADTQMDITGLSMSINHLEITNNQVSEYMNQNGLKRFNSEVQGSQNSSLLTQSNGEGKEYLPVEQSQNNLS</sequence>
<dbReference type="PANTHER" id="PTHR46245">
    <property type="entry name" value="B3 DOMAIN-CONTAINING PROTEIN OS07G0563300"/>
    <property type="match status" value="1"/>
</dbReference>
<keyword evidence="4" id="KW-0862">Zinc</keyword>
<gene>
    <name evidence="12" type="ORF">Lalb_Chr18g0054211</name>
</gene>
<evidence type="ECO:0000256" key="6">
    <source>
        <dbReference type="ARBA" id="ARBA00023125"/>
    </source>
</evidence>
<dbReference type="InterPro" id="IPR011124">
    <property type="entry name" value="Znf_CW"/>
</dbReference>
<keyword evidence="7" id="KW-0804">Transcription</keyword>
<evidence type="ECO:0000256" key="3">
    <source>
        <dbReference type="ARBA" id="ARBA00022771"/>
    </source>
</evidence>
<keyword evidence="2" id="KW-0479">Metal-binding</keyword>
<feature type="compositionally biased region" description="Polar residues" evidence="9">
    <location>
        <begin position="162"/>
        <end position="182"/>
    </location>
</feature>
<keyword evidence="8" id="KW-0539">Nucleus</keyword>